<evidence type="ECO:0000256" key="1">
    <source>
        <dbReference type="PROSITE-ProRule" id="PRU00042"/>
    </source>
</evidence>
<feature type="compositionally biased region" description="Polar residues" evidence="2">
    <location>
        <begin position="89"/>
        <end position="108"/>
    </location>
</feature>
<sequence>MRLRGPKMDLGLEAEDSPGFSFAETLLGRLGRRRRQRIRSCSDAGAQPAVPVPRSPPVITRVDRPWTRAGPELPMLDIEEIIRHRDQRGPQTPASTSQTDSAQTAVDSESTDGPAGRSSTSTGETRADARADARASWRLPSMEFFARPSTSRDAGRRRPRHDYFRVATMDGVPTIGAAYRCPIAVCQAPFARFEELQEHWNQHPWNRGGILTPVCDGGVRRLGWWEHKRKFFASLVQGKSALEFPEDRDALRRRRSKSIDEVCRSDYGDISLFGSRTYHVSPRVVPMWQVAQWEAARALA</sequence>
<dbReference type="InterPro" id="IPR013087">
    <property type="entry name" value="Znf_C2H2_type"/>
</dbReference>
<dbReference type="PROSITE" id="PS50157">
    <property type="entry name" value="ZINC_FINGER_C2H2_2"/>
    <property type="match status" value="1"/>
</dbReference>
<evidence type="ECO:0000313" key="4">
    <source>
        <dbReference type="EMBL" id="KAJ1644353.1"/>
    </source>
</evidence>
<accession>A0A9W7XJ72</accession>
<evidence type="ECO:0000256" key="2">
    <source>
        <dbReference type="SAM" id="MobiDB-lite"/>
    </source>
</evidence>
<gene>
    <name evidence="4" type="ORF">LPJ64_003969</name>
</gene>
<feature type="region of interest" description="Disordered" evidence="2">
    <location>
        <begin position="86"/>
        <end position="133"/>
    </location>
</feature>
<keyword evidence="1" id="KW-0479">Metal-binding</keyword>
<dbReference type="PROSITE" id="PS00028">
    <property type="entry name" value="ZINC_FINGER_C2H2_1"/>
    <property type="match status" value="1"/>
</dbReference>
<keyword evidence="5" id="KW-1185">Reference proteome</keyword>
<dbReference type="AlphaFoldDB" id="A0A9W7XJ72"/>
<dbReference type="GO" id="GO:0008270">
    <property type="term" value="F:zinc ion binding"/>
    <property type="evidence" value="ECO:0007669"/>
    <property type="project" value="UniProtKB-KW"/>
</dbReference>
<organism evidence="4 5">
    <name type="scientific">Coemansia asiatica</name>
    <dbReference type="NCBI Taxonomy" id="1052880"/>
    <lineage>
        <taxon>Eukaryota</taxon>
        <taxon>Fungi</taxon>
        <taxon>Fungi incertae sedis</taxon>
        <taxon>Zoopagomycota</taxon>
        <taxon>Kickxellomycotina</taxon>
        <taxon>Kickxellomycetes</taxon>
        <taxon>Kickxellales</taxon>
        <taxon>Kickxellaceae</taxon>
        <taxon>Coemansia</taxon>
    </lineage>
</organism>
<proteinExistence type="predicted"/>
<feature type="domain" description="C2H2-type" evidence="3">
    <location>
        <begin position="179"/>
        <end position="208"/>
    </location>
</feature>
<protein>
    <recommendedName>
        <fullName evidence="3">C2H2-type domain-containing protein</fullName>
    </recommendedName>
</protein>
<keyword evidence="1" id="KW-0863">Zinc-finger</keyword>
<dbReference type="EMBL" id="JANBOH010000173">
    <property type="protein sequence ID" value="KAJ1644353.1"/>
    <property type="molecule type" value="Genomic_DNA"/>
</dbReference>
<evidence type="ECO:0000259" key="3">
    <source>
        <dbReference type="PROSITE" id="PS50157"/>
    </source>
</evidence>
<feature type="region of interest" description="Disordered" evidence="2">
    <location>
        <begin position="38"/>
        <end position="57"/>
    </location>
</feature>
<reference evidence="4" key="1">
    <citation type="submission" date="2022-07" db="EMBL/GenBank/DDBJ databases">
        <title>Phylogenomic reconstructions and comparative analyses of Kickxellomycotina fungi.</title>
        <authorList>
            <person name="Reynolds N.K."/>
            <person name="Stajich J.E."/>
            <person name="Barry K."/>
            <person name="Grigoriev I.V."/>
            <person name="Crous P."/>
            <person name="Smith M.E."/>
        </authorList>
    </citation>
    <scope>NUCLEOTIDE SEQUENCE</scope>
    <source>
        <strain evidence="4">NBRC 105413</strain>
    </source>
</reference>
<keyword evidence="1" id="KW-0862">Zinc</keyword>
<name>A0A9W7XJ72_9FUNG</name>
<comment type="caution">
    <text evidence="4">The sequence shown here is derived from an EMBL/GenBank/DDBJ whole genome shotgun (WGS) entry which is preliminary data.</text>
</comment>
<dbReference type="Proteomes" id="UP001145021">
    <property type="component" value="Unassembled WGS sequence"/>
</dbReference>
<evidence type="ECO:0000313" key="5">
    <source>
        <dbReference type="Proteomes" id="UP001145021"/>
    </source>
</evidence>